<evidence type="ECO:0000256" key="2">
    <source>
        <dbReference type="SAM" id="Phobius"/>
    </source>
</evidence>
<feature type="compositionally biased region" description="Basic and acidic residues" evidence="1">
    <location>
        <begin position="129"/>
        <end position="139"/>
    </location>
</feature>
<comment type="caution">
    <text evidence="3">The sequence shown here is derived from an EMBL/GenBank/DDBJ whole genome shotgun (WGS) entry which is preliminary data.</text>
</comment>
<gene>
    <name evidence="3" type="ORF">ACFP4F_06365</name>
</gene>
<keyword evidence="4" id="KW-1185">Reference proteome</keyword>
<sequence length="231" mass="25022">MTQGPLSAAPAPDAAVFPFGKQRNRATLRGGIPAVLLAIALPIAGVVRGYGVGAWIFTVLWFLALGAAGAWMIRVGWVDRHAYLAFDATGVWWLHDRKARVNGVIPWASLDAAGLIRCAQRPEPQGQARKTDPKQKGTESRPGPRLMSLELFPTGGVDADEPVLAPLIARDQDPSRPAHLPEQRYRIGVPVFATRHYGSAVVAAARSHAGDRWFGEHERPAGHLRVQDLIS</sequence>
<name>A0ABW1MFE9_9ACTN</name>
<dbReference type="Proteomes" id="UP001596139">
    <property type="component" value="Unassembled WGS sequence"/>
</dbReference>
<feature type="transmembrane region" description="Helical" evidence="2">
    <location>
        <begin position="26"/>
        <end position="46"/>
    </location>
</feature>
<feature type="transmembrane region" description="Helical" evidence="2">
    <location>
        <begin position="52"/>
        <end position="73"/>
    </location>
</feature>
<evidence type="ECO:0000256" key="1">
    <source>
        <dbReference type="SAM" id="MobiDB-lite"/>
    </source>
</evidence>
<reference evidence="4" key="1">
    <citation type="journal article" date="2019" name="Int. J. Syst. Evol. Microbiol.">
        <title>The Global Catalogue of Microorganisms (GCM) 10K type strain sequencing project: providing services to taxonomists for standard genome sequencing and annotation.</title>
        <authorList>
            <consortium name="The Broad Institute Genomics Platform"/>
            <consortium name="The Broad Institute Genome Sequencing Center for Infectious Disease"/>
            <person name="Wu L."/>
            <person name="Ma J."/>
        </authorList>
    </citation>
    <scope>NUCLEOTIDE SEQUENCE [LARGE SCALE GENOMIC DNA]</scope>
    <source>
        <strain evidence="4">CGMCC 1.15180</strain>
    </source>
</reference>
<accession>A0ABW1MFE9</accession>
<dbReference type="RefSeq" id="WP_031055313.1">
    <property type="nucleotide sequence ID" value="NZ_JBHSPX010000002.1"/>
</dbReference>
<keyword evidence="2" id="KW-0472">Membrane</keyword>
<organism evidence="3 4">
    <name type="scientific">Streptomyces ochraceiscleroticus</name>
    <dbReference type="NCBI Taxonomy" id="47761"/>
    <lineage>
        <taxon>Bacteria</taxon>
        <taxon>Bacillati</taxon>
        <taxon>Actinomycetota</taxon>
        <taxon>Actinomycetes</taxon>
        <taxon>Kitasatosporales</taxon>
        <taxon>Streptomycetaceae</taxon>
        <taxon>Streptomyces</taxon>
    </lineage>
</organism>
<keyword evidence="2" id="KW-0812">Transmembrane</keyword>
<evidence type="ECO:0000313" key="3">
    <source>
        <dbReference type="EMBL" id="MFC6062163.1"/>
    </source>
</evidence>
<protein>
    <submittedName>
        <fullName evidence="3">Uncharacterized protein</fullName>
    </submittedName>
</protein>
<dbReference type="EMBL" id="JBHSPX010000002">
    <property type="protein sequence ID" value="MFC6062163.1"/>
    <property type="molecule type" value="Genomic_DNA"/>
</dbReference>
<evidence type="ECO:0000313" key="4">
    <source>
        <dbReference type="Proteomes" id="UP001596139"/>
    </source>
</evidence>
<keyword evidence="2" id="KW-1133">Transmembrane helix</keyword>
<proteinExistence type="predicted"/>
<feature type="region of interest" description="Disordered" evidence="1">
    <location>
        <begin position="121"/>
        <end position="146"/>
    </location>
</feature>